<feature type="region of interest" description="Disordered" evidence="1">
    <location>
        <begin position="448"/>
        <end position="469"/>
    </location>
</feature>
<keyword evidence="3" id="KW-1185">Reference proteome</keyword>
<evidence type="ECO:0000313" key="2">
    <source>
        <dbReference type="EMBL" id="SLN78046.1"/>
    </source>
</evidence>
<reference evidence="2 3" key="1">
    <citation type="submission" date="2017-03" db="EMBL/GenBank/DDBJ databases">
        <authorList>
            <person name="Afonso C.L."/>
            <person name="Miller P.J."/>
            <person name="Scott M.A."/>
            <person name="Spackman E."/>
            <person name="Goraichik I."/>
            <person name="Dimitrov K.M."/>
            <person name="Suarez D.L."/>
            <person name="Swayne D.E."/>
        </authorList>
    </citation>
    <scope>NUCLEOTIDE SEQUENCE [LARGE SCALE GENOMIC DNA]</scope>
    <source>
        <strain evidence="2 3">CECT 7023</strain>
    </source>
</reference>
<feature type="region of interest" description="Disordered" evidence="1">
    <location>
        <begin position="126"/>
        <end position="344"/>
    </location>
</feature>
<gene>
    <name evidence="2" type="ORF">ROA7023_04698</name>
</gene>
<feature type="compositionally biased region" description="Basic and acidic residues" evidence="1">
    <location>
        <begin position="293"/>
        <end position="305"/>
    </location>
</feature>
<dbReference type="AlphaFoldDB" id="A0A1Y5U0N5"/>
<proteinExistence type="predicted"/>
<name>A0A1Y5U0N5_9RHOB</name>
<organism evidence="2 3">
    <name type="scientific">Roseisalinus antarcticus</name>
    <dbReference type="NCBI Taxonomy" id="254357"/>
    <lineage>
        <taxon>Bacteria</taxon>
        <taxon>Pseudomonadati</taxon>
        <taxon>Pseudomonadota</taxon>
        <taxon>Alphaproteobacteria</taxon>
        <taxon>Rhodobacterales</taxon>
        <taxon>Roseobacteraceae</taxon>
        <taxon>Roseisalinus</taxon>
    </lineage>
</organism>
<sequence>MVRPAPAIVPFRVLPRPSWRSQSAAGPRPSFGASGVAMVRGGGGSSCRKHASGVTTRRDVQDHIGRMNAMGQGLGTGGFDHCPAGDLRSKSAERGISGHGAGDVDHLPVAAGPSVGLALDPAQGRRRIPVLGRRGRHWSRTHGNTMAHRAGRGACAPEPGCNGAGRRSTCRGRTPDHDGPRPDRPASMPACRHRRGSRRDDRPCGRRPGRGSSGKRSTGPVPDPPHCRTAGGRSGRRTRGRQASRRTGRHGAPGSRAPPRTPPGSSCPECRGAGSPWHGRDSDPRAFAIGPRDIGERDCRPDPCRRRSCPPPSSLDRCSRTNGDQGPAVVDPAGTGAAEEGERPVVRIEHRLLRLARTGPDERHPAVAQAEMGDLGRHGHAIEDHDLMAPVDLAGLARIEARRHIGTGRGFLRRLRPTARMAPDSIMAAVMAAVAQLRADPRIGVGRPRLGRRAFSPGSSSSSDRQGSIFGRGCVVRSYANPAAPDPMTLRTLFRDNRTSRQTCLID</sequence>
<feature type="compositionally biased region" description="Low complexity" evidence="1">
    <location>
        <begin position="453"/>
        <end position="468"/>
    </location>
</feature>
<accession>A0A1Y5U0N5</accession>
<evidence type="ECO:0000256" key="1">
    <source>
        <dbReference type="SAM" id="MobiDB-lite"/>
    </source>
</evidence>
<dbReference type="EMBL" id="FWFZ01000099">
    <property type="protein sequence ID" value="SLN78046.1"/>
    <property type="molecule type" value="Genomic_DNA"/>
</dbReference>
<feature type="compositionally biased region" description="Basic residues" evidence="1">
    <location>
        <begin position="234"/>
        <end position="249"/>
    </location>
</feature>
<protein>
    <submittedName>
        <fullName evidence="2">Uncharacterized protein</fullName>
    </submittedName>
</protein>
<feature type="compositionally biased region" description="Basic and acidic residues" evidence="1">
    <location>
        <begin position="173"/>
        <end position="184"/>
    </location>
</feature>
<feature type="compositionally biased region" description="Basic residues" evidence="1">
    <location>
        <begin position="126"/>
        <end position="140"/>
    </location>
</feature>
<dbReference type="Proteomes" id="UP000193900">
    <property type="component" value="Unassembled WGS sequence"/>
</dbReference>
<evidence type="ECO:0000313" key="3">
    <source>
        <dbReference type="Proteomes" id="UP000193900"/>
    </source>
</evidence>